<keyword evidence="2" id="KW-1185">Reference proteome</keyword>
<proteinExistence type="predicted"/>
<feature type="compositionally biased region" description="Polar residues" evidence="1">
    <location>
        <begin position="1"/>
        <end position="11"/>
    </location>
</feature>
<dbReference type="AlphaFoldDB" id="A0A1I8BBZ2"/>
<evidence type="ECO:0000313" key="3">
    <source>
        <dbReference type="WBParaSite" id="MhA1_Contig1873.frz3.gene2"/>
    </source>
</evidence>
<feature type="region of interest" description="Disordered" evidence="1">
    <location>
        <begin position="1"/>
        <end position="22"/>
    </location>
</feature>
<sequence length="253" mass="29075">MDPFHHSSSGFIPNPHQNDEHENSILNSFWSNDEEIANFDLSKFMQNNYPEPFVQTHAGQSSGNHELSENYPYYQFPDHLTAPINSHAFHAGQSSQGNHELSETNVLPHPFQITSTNDYKCFHYNALGNKKNVNIEYYRCSRKNGKYTCKGKIDYLTGFEIVEKFKKLKNDHTCAATTRNHQINTKLCVEPMKESQNFTSYCISMEYIDVNGHNVNFYGAQSVGENCIDLYIPIGIPLQFKVTWFELNGDIEP</sequence>
<dbReference type="WBParaSite" id="MhA1_Contig1873.frz3.gene2">
    <property type="protein sequence ID" value="MhA1_Contig1873.frz3.gene2"/>
    <property type="gene ID" value="MhA1_Contig1873.frz3.gene2"/>
</dbReference>
<organism evidence="2 3">
    <name type="scientific">Meloidogyne hapla</name>
    <name type="common">Root-knot nematode worm</name>
    <dbReference type="NCBI Taxonomy" id="6305"/>
    <lineage>
        <taxon>Eukaryota</taxon>
        <taxon>Metazoa</taxon>
        <taxon>Ecdysozoa</taxon>
        <taxon>Nematoda</taxon>
        <taxon>Chromadorea</taxon>
        <taxon>Rhabditida</taxon>
        <taxon>Tylenchina</taxon>
        <taxon>Tylenchomorpha</taxon>
        <taxon>Tylenchoidea</taxon>
        <taxon>Meloidogynidae</taxon>
        <taxon>Meloidogyninae</taxon>
        <taxon>Meloidogyne</taxon>
    </lineage>
</organism>
<protein>
    <submittedName>
        <fullName evidence="3">FLYWCH-type domain-containing protein</fullName>
    </submittedName>
</protein>
<name>A0A1I8BBZ2_MELHA</name>
<evidence type="ECO:0000256" key="1">
    <source>
        <dbReference type="SAM" id="MobiDB-lite"/>
    </source>
</evidence>
<accession>A0A1I8BBZ2</accession>
<evidence type="ECO:0000313" key="2">
    <source>
        <dbReference type="Proteomes" id="UP000095281"/>
    </source>
</evidence>
<dbReference type="Proteomes" id="UP000095281">
    <property type="component" value="Unplaced"/>
</dbReference>
<reference evidence="3" key="1">
    <citation type="submission" date="2016-11" db="UniProtKB">
        <authorList>
            <consortium name="WormBaseParasite"/>
        </authorList>
    </citation>
    <scope>IDENTIFICATION</scope>
</reference>